<dbReference type="InterPro" id="IPR052358">
    <property type="entry name" value="Aro_Compnd_Degr_Hydrolases"/>
</dbReference>
<dbReference type="RefSeq" id="WP_339088925.1">
    <property type="nucleotide sequence ID" value="NZ_LR743507.1"/>
</dbReference>
<dbReference type="Gene3D" id="3.20.20.140">
    <property type="entry name" value="Metal-dependent hydrolases"/>
    <property type="match status" value="1"/>
</dbReference>
<protein>
    <submittedName>
        <fullName evidence="2">4-sulfomuconolactone hydrolase</fullName>
        <ecNumber evidence="2">3.1.1.92</ecNumber>
    </submittedName>
</protein>
<dbReference type="SUPFAM" id="SSF51556">
    <property type="entry name" value="Metallo-dependent hydrolases"/>
    <property type="match status" value="1"/>
</dbReference>
<dbReference type="EC" id="3.1.1.92" evidence="2"/>
<dbReference type="PANTHER" id="PTHR35563:SF2">
    <property type="entry name" value="BARREL METAL-DEPENDENT HYDROLASE, PUTATIVE (AFU_ORTHOLOGUE AFUA_1G16240)-RELATED"/>
    <property type="match status" value="1"/>
</dbReference>
<dbReference type="PANTHER" id="PTHR35563">
    <property type="entry name" value="BARREL METAL-DEPENDENT HYDROLASE, PUTATIVE (AFU_ORTHOLOGUE AFUA_1G16240)-RELATED"/>
    <property type="match status" value="1"/>
</dbReference>
<feature type="domain" description="Amidohydrolase-related" evidence="1">
    <location>
        <begin position="11"/>
        <end position="276"/>
    </location>
</feature>
<dbReference type="InterPro" id="IPR006680">
    <property type="entry name" value="Amidohydro-rel"/>
</dbReference>
<dbReference type="InterPro" id="IPR032466">
    <property type="entry name" value="Metal_Hydrolase"/>
</dbReference>
<proteinExistence type="predicted"/>
<evidence type="ECO:0000259" key="1">
    <source>
        <dbReference type="Pfam" id="PF04909"/>
    </source>
</evidence>
<evidence type="ECO:0000313" key="2">
    <source>
        <dbReference type="EMBL" id="CAA2101387.1"/>
    </source>
</evidence>
<name>A0A679J5A9_VARPD</name>
<dbReference type="EMBL" id="LR743507">
    <property type="protein sequence ID" value="CAA2101387.1"/>
    <property type="molecule type" value="Genomic_DNA"/>
</dbReference>
<dbReference type="Pfam" id="PF04909">
    <property type="entry name" value="Amidohydro_2"/>
    <property type="match status" value="1"/>
</dbReference>
<keyword evidence="2" id="KW-0378">Hydrolase</keyword>
<sequence length="282" mass="29977">MDALLFTARKIDCHCHLFDPAAFPYAPGVFYEPAGGEIATAAYFKEVMDAYGVRHALLVGPNSGYGEDNRCMLDAIRHGQGRFKGIAVVGNNASKAQLQELQAQGVVGVAFNMALLGLDHYAGADALWERLAGLGLCAQIQVEGDQMAALAPRLLGSGAQIVVDHHGRPDVARGLSAPGFQALLGMAGSGRCAVKLSGYDKFSREALPCDDARPFTRALLDAFGPANCLWGSDWPHVRATRRLDYGTLLATFARSVPAPADRQAILFDTPARLFGFGTEAAA</sequence>
<dbReference type="AlphaFoldDB" id="A0A679J5A9"/>
<reference evidence="2" key="1">
    <citation type="submission" date="2019-12" db="EMBL/GenBank/DDBJ databases">
        <authorList>
            <person name="Cremers G."/>
        </authorList>
    </citation>
    <scope>NUCLEOTIDE SEQUENCE</scope>
    <source>
        <strain evidence="2">Vvax</strain>
    </source>
</reference>
<organism evidence="2">
    <name type="scientific">Variovorax paradoxus</name>
    <dbReference type="NCBI Taxonomy" id="34073"/>
    <lineage>
        <taxon>Bacteria</taxon>
        <taxon>Pseudomonadati</taxon>
        <taxon>Pseudomonadota</taxon>
        <taxon>Betaproteobacteria</taxon>
        <taxon>Burkholderiales</taxon>
        <taxon>Comamonadaceae</taxon>
        <taxon>Variovorax</taxon>
    </lineage>
</organism>
<accession>A0A679J5A9</accession>
<dbReference type="GO" id="GO:0102998">
    <property type="term" value="F:4-sulfomuconolactone hydrolase activity"/>
    <property type="evidence" value="ECO:0007669"/>
    <property type="project" value="UniProtKB-EC"/>
</dbReference>
<gene>
    <name evidence="2" type="ORF">VVAX_01224</name>
</gene>